<evidence type="ECO:0000313" key="3">
    <source>
        <dbReference type="Proteomes" id="UP000807850"/>
    </source>
</evidence>
<evidence type="ECO:0000256" key="1">
    <source>
        <dbReference type="SAM" id="SignalP"/>
    </source>
</evidence>
<feature type="signal peptide" evidence="1">
    <location>
        <begin position="1"/>
        <end position="22"/>
    </location>
</feature>
<dbReference type="EMBL" id="JACQAY010000278">
    <property type="protein sequence ID" value="MBI3540283.1"/>
    <property type="molecule type" value="Genomic_DNA"/>
</dbReference>
<comment type="caution">
    <text evidence="2">The sequence shown here is derived from an EMBL/GenBank/DDBJ whole genome shotgun (WGS) entry which is preliminary data.</text>
</comment>
<protein>
    <submittedName>
        <fullName evidence="2">Uncharacterized protein</fullName>
    </submittedName>
</protein>
<name>A0A9D6L7D7_UNCEI</name>
<accession>A0A9D6L7D7</accession>
<keyword evidence="1" id="KW-0732">Signal</keyword>
<dbReference type="Proteomes" id="UP000807850">
    <property type="component" value="Unassembled WGS sequence"/>
</dbReference>
<dbReference type="AlphaFoldDB" id="A0A9D6L7D7"/>
<reference evidence="2" key="1">
    <citation type="submission" date="2020-07" db="EMBL/GenBank/DDBJ databases">
        <title>Huge and variable diversity of episymbiotic CPR bacteria and DPANN archaea in groundwater ecosystems.</title>
        <authorList>
            <person name="He C.Y."/>
            <person name="Keren R."/>
            <person name="Whittaker M."/>
            <person name="Farag I.F."/>
            <person name="Doudna J."/>
            <person name="Cate J.H.D."/>
            <person name="Banfield J.F."/>
        </authorList>
    </citation>
    <scope>NUCLEOTIDE SEQUENCE</scope>
    <source>
        <strain evidence="2">NC_groundwater_928_Pr1_S-0.2um_72_17</strain>
    </source>
</reference>
<evidence type="ECO:0000313" key="2">
    <source>
        <dbReference type="EMBL" id="MBI3540283.1"/>
    </source>
</evidence>
<gene>
    <name evidence="2" type="ORF">HY076_08430</name>
</gene>
<proteinExistence type="predicted"/>
<feature type="chain" id="PRO_5038462189" evidence="1">
    <location>
        <begin position="23"/>
        <end position="214"/>
    </location>
</feature>
<sequence>MPRSRLARVVVSFLAAIVSIQAAPVRAAGSWDVIVPSLVNATLCTGCGITVGGGALLVNTGPAALTEADLSTATFSVLSSRPDIYLGFFLNNPHIVAPIAPGEAVGVVTFLDDGVFTPNDIFLDSVAPSETFRNTYPIQFIGLGINRDAGSYEGPAVFDVIMQMGGRVAFFTIHADMHLGPHHLTYVEAQRVSSVPGATAARPTTWGAIKKLYR</sequence>
<organism evidence="2 3">
    <name type="scientific">Eiseniibacteriota bacterium</name>
    <dbReference type="NCBI Taxonomy" id="2212470"/>
    <lineage>
        <taxon>Bacteria</taxon>
        <taxon>Candidatus Eiseniibacteriota</taxon>
    </lineage>
</organism>